<name>A0A1V9F7H7_9BACT</name>
<dbReference type="PANTHER" id="PTHR43092:SF6">
    <property type="entry name" value="BLR1280 PROTEIN"/>
    <property type="match status" value="1"/>
</dbReference>
<dbReference type="Proteomes" id="UP000192610">
    <property type="component" value="Unassembled WGS sequence"/>
</dbReference>
<feature type="signal peptide" evidence="2">
    <location>
        <begin position="1"/>
        <end position="23"/>
    </location>
</feature>
<gene>
    <name evidence="4" type="ORF">A4H97_22305</name>
</gene>
<feature type="domain" description="Aminotransferase class V" evidence="3">
    <location>
        <begin position="72"/>
        <end position="388"/>
    </location>
</feature>
<dbReference type="PANTHER" id="PTHR43092">
    <property type="entry name" value="L-CYSTEINE DESULFHYDRASE"/>
    <property type="match status" value="1"/>
</dbReference>
<reference evidence="5" key="1">
    <citation type="submission" date="2016-04" db="EMBL/GenBank/DDBJ databases">
        <authorList>
            <person name="Chen L."/>
            <person name="Zhuang W."/>
            <person name="Wang G."/>
        </authorList>
    </citation>
    <scope>NUCLEOTIDE SEQUENCE [LARGE SCALE GENOMIC DNA]</scope>
    <source>
        <strain evidence="5">17621</strain>
    </source>
</reference>
<dbReference type="AlphaFoldDB" id="A0A1V9F7H7"/>
<dbReference type="EMBL" id="LVXG01000004">
    <property type="protein sequence ID" value="OQP54232.1"/>
    <property type="molecule type" value="Genomic_DNA"/>
</dbReference>
<evidence type="ECO:0000256" key="1">
    <source>
        <dbReference type="ARBA" id="ARBA00022898"/>
    </source>
</evidence>
<dbReference type="GO" id="GO:0008483">
    <property type="term" value="F:transaminase activity"/>
    <property type="evidence" value="ECO:0007669"/>
    <property type="project" value="UniProtKB-KW"/>
</dbReference>
<keyword evidence="4" id="KW-0032">Aminotransferase</keyword>
<dbReference type="STRING" id="354355.SAMN05660816_05249"/>
<dbReference type="RefSeq" id="WP_081197539.1">
    <property type="nucleotide sequence ID" value="NZ_FOCZ01000011.1"/>
</dbReference>
<keyword evidence="5" id="KW-1185">Reference proteome</keyword>
<dbReference type="Pfam" id="PF00266">
    <property type="entry name" value="Aminotran_5"/>
    <property type="match status" value="1"/>
</dbReference>
<feature type="chain" id="PRO_5010740825" evidence="2">
    <location>
        <begin position="24"/>
        <end position="439"/>
    </location>
</feature>
<dbReference type="Gene3D" id="3.40.640.10">
    <property type="entry name" value="Type I PLP-dependent aspartate aminotransferase-like (Major domain)"/>
    <property type="match status" value="1"/>
</dbReference>
<dbReference type="InterPro" id="IPR000192">
    <property type="entry name" value="Aminotrans_V_dom"/>
</dbReference>
<dbReference type="InterPro" id="IPR006311">
    <property type="entry name" value="TAT_signal"/>
</dbReference>
<dbReference type="InterPro" id="IPR015421">
    <property type="entry name" value="PyrdxlP-dep_Trfase_major"/>
</dbReference>
<keyword evidence="2" id="KW-0732">Signal</keyword>
<dbReference type="InterPro" id="IPR015424">
    <property type="entry name" value="PyrdxlP-dep_Trfase"/>
</dbReference>
<evidence type="ECO:0000256" key="2">
    <source>
        <dbReference type="SAM" id="SignalP"/>
    </source>
</evidence>
<sequence>MRTFNRRSFLQSVRSLTAGTALATLTQPAWSRHLNQALATASNKSPGELASDEDFWHYIQQSYTVSPSIINLNNGGVAPSPIPVQEAMKRNFDQVNEAPSYYMWRIMDQGREPLRRNLARIAGCDSEEIAIQRNASEALETIIFGLSLKAGDEVVLSKQDYPNMINAWKQREQRDGIKLVWVDLPLPSENNDQLVKLYTQAFTPNTRVVHLTHVINWNGQIMPVRKIADAAYLRHIEVVVDGAHSFAHFQFKVTDLGADYFGSSLHKWLSACIGVGVLYVKKEKIKNLYPLFAAPDARADDIRKFENLGTRPFFIEQAVGKAIEFYEMIGAERKEQRLFYLKNYWMNKVKDIPGIEFGTSMKPGFGCGIGLVNYNAPGFTPADLDVFLWNKYRIHTTNVNWELIRGVRITPNVYTTTGQLDILAEGINDFVTNWKKKAK</sequence>
<dbReference type="OrthoDB" id="9804366at2"/>
<comment type="caution">
    <text evidence="4">The sequence shown here is derived from an EMBL/GenBank/DDBJ whole genome shotgun (WGS) entry which is preliminary data.</text>
</comment>
<evidence type="ECO:0000313" key="4">
    <source>
        <dbReference type="EMBL" id="OQP54232.1"/>
    </source>
</evidence>
<keyword evidence="1" id="KW-0663">Pyridoxal phosphate</keyword>
<dbReference type="Gene3D" id="3.90.1150.10">
    <property type="entry name" value="Aspartate Aminotransferase, domain 1"/>
    <property type="match status" value="1"/>
</dbReference>
<organism evidence="4 5">
    <name type="scientific">Niastella yeongjuensis</name>
    <dbReference type="NCBI Taxonomy" id="354355"/>
    <lineage>
        <taxon>Bacteria</taxon>
        <taxon>Pseudomonadati</taxon>
        <taxon>Bacteroidota</taxon>
        <taxon>Chitinophagia</taxon>
        <taxon>Chitinophagales</taxon>
        <taxon>Chitinophagaceae</taxon>
        <taxon>Niastella</taxon>
    </lineage>
</organism>
<keyword evidence="4" id="KW-0808">Transferase</keyword>
<protein>
    <submittedName>
        <fullName evidence="4">Aminotransferase V</fullName>
    </submittedName>
</protein>
<dbReference type="PROSITE" id="PS51318">
    <property type="entry name" value="TAT"/>
    <property type="match status" value="1"/>
</dbReference>
<evidence type="ECO:0000313" key="5">
    <source>
        <dbReference type="Proteomes" id="UP000192610"/>
    </source>
</evidence>
<accession>A0A1V9F7H7</accession>
<proteinExistence type="predicted"/>
<evidence type="ECO:0000259" key="3">
    <source>
        <dbReference type="Pfam" id="PF00266"/>
    </source>
</evidence>
<dbReference type="InterPro" id="IPR015422">
    <property type="entry name" value="PyrdxlP-dep_Trfase_small"/>
</dbReference>
<dbReference type="SUPFAM" id="SSF53383">
    <property type="entry name" value="PLP-dependent transferases"/>
    <property type="match status" value="1"/>
</dbReference>